<dbReference type="InterPro" id="IPR036390">
    <property type="entry name" value="WH_DNA-bd_sf"/>
</dbReference>
<reference evidence="6" key="1">
    <citation type="submission" date="2016-10" db="EMBL/GenBank/DDBJ databases">
        <authorList>
            <person name="Varghese N."/>
            <person name="Submissions S."/>
        </authorList>
    </citation>
    <scope>NUCLEOTIDE SEQUENCE [LARGE SCALE GENOMIC DNA]</scope>
    <source>
        <strain evidence="6">DSM 45722</strain>
    </source>
</reference>
<gene>
    <name evidence="5" type="ORF">SAMN03159343_3013</name>
</gene>
<dbReference type="AlphaFoldDB" id="A0A1G4YLD7"/>
<dbReference type="InterPro" id="IPR011991">
    <property type="entry name" value="ArsR-like_HTH"/>
</dbReference>
<keyword evidence="2" id="KW-0238">DNA-binding</keyword>
<accession>A0A1G4YLD7</accession>
<protein>
    <submittedName>
        <fullName evidence="5">Transcriptional regulator, HxlR family</fullName>
    </submittedName>
</protein>
<dbReference type="PANTHER" id="PTHR33204">
    <property type="entry name" value="TRANSCRIPTIONAL REGULATOR, MARR FAMILY"/>
    <property type="match status" value="1"/>
</dbReference>
<keyword evidence="6" id="KW-1185">Reference proteome</keyword>
<dbReference type="SUPFAM" id="SSF46785">
    <property type="entry name" value="Winged helix' DNA-binding domain"/>
    <property type="match status" value="1"/>
</dbReference>
<evidence type="ECO:0000256" key="1">
    <source>
        <dbReference type="ARBA" id="ARBA00023015"/>
    </source>
</evidence>
<sequence>MMVSASTAQPTAEVTPRTCDAELTRAFGFLGKRWTGVLMGTLIQGAAGYAELKRALGISDATLTDRLAELTEAGLVARTVDPGPPVTVSYGLTEDGFALSPALEALVTWARHHLKSEDGK</sequence>
<dbReference type="Pfam" id="PF01638">
    <property type="entry name" value="HxlR"/>
    <property type="match status" value="1"/>
</dbReference>
<evidence type="ECO:0000313" key="6">
    <source>
        <dbReference type="Proteomes" id="UP000198981"/>
    </source>
</evidence>
<dbReference type="Gene3D" id="1.10.10.10">
    <property type="entry name" value="Winged helix-like DNA-binding domain superfamily/Winged helix DNA-binding domain"/>
    <property type="match status" value="1"/>
</dbReference>
<evidence type="ECO:0000313" key="5">
    <source>
        <dbReference type="EMBL" id="SCX54125.1"/>
    </source>
</evidence>
<evidence type="ECO:0000259" key="4">
    <source>
        <dbReference type="PROSITE" id="PS51118"/>
    </source>
</evidence>
<evidence type="ECO:0000256" key="2">
    <source>
        <dbReference type="ARBA" id="ARBA00023125"/>
    </source>
</evidence>
<dbReference type="EMBL" id="FMUH01000005">
    <property type="protein sequence ID" value="SCX54125.1"/>
    <property type="molecule type" value="Genomic_DNA"/>
</dbReference>
<keyword evidence="1" id="KW-0805">Transcription regulation</keyword>
<dbReference type="STRING" id="1960309.SAMN03159343_3013"/>
<dbReference type="PROSITE" id="PS51118">
    <property type="entry name" value="HTH_HXLR"/>
    <property type="match status" value="1"/>
</dbReference>
<dbReference type="Proteomes" id="UP000198981">
    <property type="component" value="Unassembled WGS sequence"/>
</dbReference>
<name>A0A1G4YLD7_9ACTN</name>
<evidence type="ECO:0000256" key="3">
    <source>
        <dbReference type="ARBA" id="ARBA00023163"/>
    </source>
</evidence>
<keyword evidence="3" id="KW-0804">Transcription</keyword>
<organism evidence="5 6">
    <name type="scientific">Klenkia marina</name>
    <dbReference type="NCBI Taxonomy" id="1960309"/>
    <lineage>
        <taxon>Bacteria</taxon>
        <taxon>Bacillati</taxon>
        <taxon>Actinomycetota</taxon>
        <taxon>Actinomycetes</taxon>
        <taxon>Geodermatophilales</taxon>
        <taxon>Geodermatophilaceae</taxon>
        <taxon>Klenkia</taxon>
    </lineage>
</organism>
<dbReference type="PANTHER" id="PTHR33204:SF37">
    <property type="entry name" value="HTH-TYPE TRANSCRIPTIONAL REGULATOR YODB"/>
    <property type="match status" value="1"/>
</dbReference>
<dbReference type="GO" id="GO:0003677">
    <property type="term" value="F:DNA binding"/>
    <property type="evidence" value="ECO:0007669"/>
    <property type="project" value="UniProtKB-KW"/>
</dbReference>
<dbReference type="CDD" id="cd00090">
    <property type="entry name" value="HTH_ARSR"/>
    <property type="match status" value="1"/>
</dbReference>
<dbReference type="InterPro" id="IPR002577">
    <property type="entry name" value="HTH_HxlR"/>
</dbReference>
<dbReference type="InterPro" id="IPR036388">
    <property type="entry name" value="WH-like_DNA-bd_sf"/>
</dbReference>
<feature type="domain" description="HTH hxlR-type" evidence="4">
    <location>
        <begin position="19"/>
        <end position="118"/>
    </location>
</feature>
<proteinExistence type="predicted"/>